<sequence>MISNFNCFTFEIMCDVHPSQILCELRNKYLKDGVLEQKKGELKLIHVKNMKISYKTIFYKDSFQKYEDLIQKYLV</sequence>
<protein>
    <submittedName>
        <fullName evidence="1">Uncharacterized protein</fullName>
    </submittedName>
</protein>
<gene>
    <name evidence="1" type="ORF">MtrunA17_Chr2g0308571</name>
</gene>
<name>A0A396J7S9_MEDTR</name>
<organism evidence="1 2">
    <name type="scientific">Medicago truncatula</name>
    <name type="common">Barrel medic</name>
    <name type="synonym">Medicago tribuloides</name>
    <dbReference type="NCBI Taxonomy" id="3880"/>
    <lineage>
        <taxon>Eukaryota</taxon>
        <taxon>Viridiplantae</taxon>
        <taxon>Streptophyta</taxon>
        <taxon>Embryophyta</taxon>
        <taxon>Tracheophyta</taxon>
        <taxon>Spermatophyta</taxon>
        <taxon>Magnoliopsida</taxon>
        <taxon>eudicotyledons</taxon>
        <taxon>Gunneridae</taxon>
        <taxon>Pentapetalae</taxon>
        <taxon>rosids</taxon>
        <taxon>fabids</taxon>
        <taxon>Fabales</taxon>
        <taxon>Fabaceae</taxon>
        <taxon>Papilionoideae</taxon>
        <taxon>50 kb inversion clade</taxon>
        <taxon>NPAAA clade</taxon>
        <taxon>Hologalegina</taxon>
        <taxon>IRL clade</taxon>
        <taxon>Trifolieae</taxon>
        <taxon>Medicago</taxon>
    </lineage>
</organism>
<dbReference type="Proteomes" id="UP000265566">
    <property type="component" value="Chromosome 2"/>
</dbReference>
<dbReference type="AlphaFoldDB" id="A0A396J7S9"/>
<evidence type="ECO:0000313" key="1">
    <source>
        <dbReference type="EMBL" id="RHN74279.1"/>
    </source>
</evidence>
<proteinExistence type="predicted"/>
<evidence type="ECO:0000313" key="2">
    <source>
        <dbReference type="Proteomes" id="UP000265566"/>
    </source>
</evidence>
<reference evidence="2" key="1">
    <citation type="journal article" date="2018" name="Nat. Plants">
        <title>Whole-genome landscape of Medicago truncatula symbiotic genes.</title>
        <authorList>
            <person name="Pecrix Y."/>
            <person name="Staton S.E."/>
            <person name="Sallet E."/>
            <person name="Lelandais-Briere C."/>
            <person name="Moreau S."/>
            <person name="Carrere S."/>
            <person name="Blein T."/>
            <person name="Jardinaud M.F."/>
            <person name="Latrasse D."/>
            <person name="Zouine M."/>
            <person name="Zahm M."/>
            <person name="Kreplak J."/>
            <person name="Mayjonade B."/>
            <person name="Satge C."/>
            <person name="Perez M."/>
            <person name="Cauet S."/>
            <person name="Marande W."/>
            <person name="Chantry-Darmon C."/>
            <person name="Lopez-Roques C."/>
            <person name="Bouchez O."/>
            <person name="Berard A."/>
            <person name="Debelle F."/>
            <person name="Munos S."/>
            <person name="Bendahmane A."/>
            <person name="Berges H."/>
            <person name="Niebel A."/>
            <person name="Buitink J."/>
            <person name="Frugier F."/>
            <person name="Benhamed M."/>
            <person name="Crespi M."/>
            <person name="Gouzy J."/>
            <person name="Gamas P."/>
        </authorList>
    </citation>
    <scope>NUCLEOTIDE SEQUENCE [LARGE SCALE GENOMIC DNA]</scope>
    <source>
        <strain evidence="2">cv. Jemalong A17</strain>
    </source>
</reference>
<dbReference type="EMBL" id="PSQE01000002">
    <property type="protein sequence ID" value="RHN74279.1"/>
    <property type="molecule type" value="Genomic_DNA"/>
</dbReference>
<comment type="caution">
    <text evidence="1">The sequence shown here is derived from an EMBL/GenBank/DDBJ whole genome shotgun (WGS) entry which is preliminary data.</text>
</comment>
<dbReference type="Gramene" id="rna10315">
    <property type="protein sequence ID" value="RHN74279.1"/>
    <property type="gene ID" value="gene10315"/>
</dbReference>
<accession>A0A396J7S9</accession>